<gene>
    <name evidence="1" type="ORF">PanWU01x14_227380</name>
</gene>
<protein>
    <submittedName>
        <fullName evidence="1">Uncharacterized protein</fullName>
    </submittedName>
</protein>
<feature type="non-terminal residue" evidence="1">
    <location>
        <position position="1"/>
    </location>
</feature>
<evidence type="ECO:0000313" key="1">
    <source>
        <dbReference type="EMBL" id="PON49839.1"/>
    </source>
</evidence>
<name>A0A2P5BM05_PARAD</name>
<keyword evidence="2" id="KW-1185">Reference proteome</keyword>
<organism evidence="1 2">
    <name type="scientific">Parasponia andersonii</name>
    <name type="common">Sponia andersonii</name>
    <dbReference type="NCBI Taxonomy" id="3476"/>
    <lineage>
        <taxon>Eukaryota</taxon>
        <taxon>Viridiplantae</taxon>
        <taxon>Streptophyta</taxon>
        <taxon>Embryophyta</taxon>
        <taxon>Tracheophyta</taxon>
        <taxon>Spermatophyta</taxon>
        <taxon>Magnoliopsida</taxon>
        <taxon>eudicotyledons</taxon>
        <taxon>Gunneridae</taxon>
        <taxon>Pentapetalae</taxon>
        <taxon>rosids</taxon>
        <taxon>fabids</taxon>
        <taxon>Rosales</taxon>
        <taxon>Cannabaceae</taxon>
        <taxon>Parasponia</taxon>
    </lineage>
</organism>
<dbReference type="AlphaFoldDB" id="A0A2P5BM05"/>
<sequence>MFLLDLLINGDQISNPRSSCLCSCSWLMKRVGTKSKPSLENDQERILNPMEYWNVR</sequence>
<proteinExistence type="predicted"/>
<reference evidence="2" key="1">
    <citation type="submission" date="2016-06" db="EMBL/GenBank/DDBJ databases">
        <title>Parallel loss of symbiosis genes in relatives of nitrogen-fixing non-legume Parasponia.</title>
        <authorList>
            <person name="Van Velzen R."/>
            <person name="Holmer R."/>
            <person name="Bu F."/>
            <person name="Rutten L."/>
            <person name="Van Zeijl A."/>
            <person name="Liu W."/>
            <person name="Santuari L."/>
            <person name="Cao Q."/>
            <person name="Sharma T."/>
            <person name="Shen D."/>
            <person name="Roswanjaya Y."/>
            <person name="Wardhani T."/>
            <person name="Kalhor M.S."/>
            <person name="Jansen J."/>
            <person name="Van den Hoogen J."/>
            <person name="Gungor B."/>
            <person name="Hartog M."/>
            <person name="Hontelez J."/>
            <person name="Verver J."/>
            <person name="Yang W.-C."/>
            <person name="Schijlen E."/>
            <person name="Repin R."/>
            <person name="Schilthuizen M."/>
            <person name="Schranz E."/>
            <person name="Heidstra R."/>
            <person name="Miyata K."/>
            <person name="Fedorova E."/>
            <person name="Kohlen W."/>
            <person name="Bisseling T."/>
            <person name="Smit S."/>
            <person name="Geurts R."/>
        </authorList>
    </citation>
    <scope>NUCLEOTIDE SEQUENCE [LARGE SCALE GENOMIC DNA]</scope>
    <source>
        <strain evidence="2">cv. WU1-14</strain>
    </source>
</reference>
<accession>A0A2P5BM05</accession>
<dbReference type="EMBL" id="JXTB01000253">
    <property type="protein sequence ID" value="PON49839.1"/>
    <property type="molecule type" value="Genomic_DNA"/>
</dbReference>
<dbReference type="Proteomes" id="UP000237105">
    <property type="component" value="Unassembled WGS sequence"/>
</dbReference>
<comment type="caution">
    <text evidence="1">The sequence shown here is derived from an EMBL/GenBank/DDBJ whole genome shotgun (WGS) entry which is preliminary data.</text>
</comment>
<evidence type="ECO:0000313" key="2">
    <source>
        <dbReference type="Proteomes" id="UP000237105"/>
    </source>
</evidence>